<evidence type="ECO:0000313" key="8">
    <source>
        <dbReference type="Proteomes" id="UP000501939"/>
    </source>
</evidence>
<evidence type="ECO:0000256" key="4">
    <source>
        <dbReference type="ARBA" id="ARBA00067972"/>
    </source>
</evidence>
<dbReference type="InterPro" id="IPR015942">
    <property type="entry name" value="Asp/Glu/hydantoin_racemase"/>
</dbReference>
<keyword evidence="8" id="KW-1185">Reference proteome</keyword>
<dbReference type="AlphaFoldDB" id="A0A6G8S1I4"/>
<evidence type="ECO:0000256" key="2">
    <source>
        <dbReference type="ARBA" id="ARBA00051635"/>
    </source>
</evidence>
<comment type="catalytic activity">
    <reaction evidence="5">
        <text>D-5-benzylhydantoin = L-5-benzylhydantoin</text>
        <dbReference type="Rhea" id="RHEA:83991"/>
        <dbReference type="ChEBI" id="CHEBI:176864"/>
        <dbReference type="ChEBI" id="CHEBI:233540"/>
    </reaction>
</comment>
<sequence length="232" mass="24987">MKIQIINPNTCLEMTHSMGQMAQKVALPTTQIESVSPSEGVASIEGHYDEAISAVGVLQLIQQGKLQHVDGHVIACFGDPALDAAREVADAPVIGIAEAAFHMASLVATKFSIVTTLARTKIIAEHLLYRYGFERRCAQIRCIDLPVLSLEQDRDNAYQALLVECELAKRQDGIGAIVLGCGGMSDMVQDISQQLNIPIIDGVSAAVKLLEGLHGMGITTSKWGDYAYPNLK</sequence>
<evidence type="ECO:0000256" key="6">
    <source>
        <dbReference type="ARBA" id="ARBA00093234"/>
    </source>
</evidence>
<dbReference type="RefSeq" id="WP_166322465.1">
    <property type="nucleotide sequence ID" value="NZ_CP049916.1"/>
</dbReference>
<dbReference type="KEGG" id="alj:G8D99_02890"/>
<comment type="similarity">
    <text evidence="1">Belongs to the HyuE racemase family.</text>
</comment>
<organism evidence="7 8">
    <name type="scientific">Acinetobacter lanii</name>
    <dbReference type="NCBI Taxonomy" id="2715163"/>
    <lineage>
        <taxon>Bacteria</taxon>
        <taxon>Pseudomonadati</taxon>
        <taxon>Pseudomonadota</taxon>
        <taxon>Gammaproteobacteria</taxon>
        <taxon>Moraxellales</taxon>
        <taxon>Moraxellaceae</taxon>
        <taxon>Acinetobacter</taxon>
    </lineage>
</organism>
<gene>
    <name evidence="7" type="ORF">G8D99_02890</name>
</gene>
<dbReference type="InterPro" id="IPR052186">
    <property type="entry name" value="Hydantoin_racemase-like"/>
</dbReference>
<dbReference type="EC" id="5.1.99.5" evidence="3"/>
<accession>A0A6G8S1I4</accession>
<dbReference type="EMBL" id="CP049916">
    <property type="protein sequence ID" value="QIO08072.1"/>
    <property type="molecule type" value="Genomic_DNA"/>
</dbReference>
<protein>
    <recommendedName>
        <fullName evidence="4">Hydantoin racemase</fullName>
        <ecNumber evidence="3">5.1.99.5</ecNumber>
    </recommendedName>
</protein>
<dbReference type="Pfam" id="PF01177">
    <property type="entry name" value="Asp_Glu_race"/>
    <property type="match status" value="1"/>
</dbReference>
<evidence type="ECO:0000256" key="1">
    <source>
        <dbReference type="ARBA" id="ARBA00038414"/>
    </source>
</evidence>
<dbReference type="FunFam" id="3.40.50.12500:FF:000001">
    <property type="entry name" value="Putative hydantoin racemase"/>
    <property type="match status" value="1"/>
</dbReference>
<dbReference type="PANTHER" id="PTHR28047:SF5">
    <property type="entry name" value="PROTEIN DCG1"/>
    <property type="match status" value="1"/>
</dbReference>
<dbReference type="InterPro" id="IPR053714">
    <property type="entry name" value="Iso_Racemase_Enz_sf"/>
</dbReference>
<proteinExistence type="inferred from homology"/>
<comment type="catalytic activity">
    <reaction evidence="6">
        <text>D-5-isobutylhydantoin = L-5-isobutylhydantoin</text>
        <dbReference type="Rhea" id="RHEA:84231"/>
        <dbReference type="ChEBI" id="CHEBI:233609"/>
        <dbReference type="ChEBI" id="CHEBI:233610"/>
    </reaction>
</comment>
<dbReference type="Proteomes" id="UP000501939">
    <property type="component" value="Chromosome"/>
</dbReference>
<dbReference type="GO" id="GO:0036348">
    <property type="term" value="F:hydantoin racemase activity"/>
    <property type="evidence" value="ECO:0007669"/>
    <property type="project" value="UniProtKB-EC"/>
</dbReference>
<evidence type="ECO:0000256" key="5">
    <source>
        <dbReference type="ARBA" id="ARBA00093199"/>
    </source>
</evidence>
<dbReference type="Gene3D" id="3.40.50.12500">
    <property type="match status" value="1"/>
</dbReference>
<evidence type="ECO:0000256" key="3">
    <source>
        <dbReference type="ARBA" id="ARBA00066406"/>
    </source>
</evidence>
<dbReference type="GO" id="GO:0047661">
    <property type="term" value="F:amino-acid racemase activity"/>
    <property type="evidence" value="ECO:0007669"/>
    <property type="project" value="InterPro"/>
</dbReference>
<evidence type="ECO:0000313" key="7">
    <source>
        <dbReference type="EMBL" id="QIO08072.1"/>
    </source>
</evidence>
<comment type="catalytic activity">
    <reaction evidence="2">
        <text>a D-5-monosubstituted hydantoin = a L-5-monosubstituted hydantoin</text>
        <dbReference type="Rhea" id="RHEA:46624"/>
        <dbReference type="ChEBI" id="CHEBI:86339"/>
        <dbReference type="ChEBI" id="CHEBI:86340"/>
        <dbReference type="EC" id="5.1.99.5"/>
    </reaction>
</comment>
<dbReference type="PANTHER" id="PTHR28047">
    <property type="entry name" value="PROTEIN DCG1"/>
    <property type="match status" value="1"/>
</dbReference>
<reference evidence="7 8" key="1">
    <citation type="submission" date="2020-03" db="EMBL/GenBank/DDBJ databases">
        <authorList>
            <person name="Zhu W."/>
        </authorList>
    </citation>
    <scope>NUCLEOTIDE SEQUENCE [LARGE SCALE GENOMIC DNA]</scope>
    <source>
        <strain evidence="7 8">185</strain>
    </source>
</reference>
<name>A0A6G8S1I4_9GAMM</name>